<protein>
    <submittedName>
        <fullName evidence="2">Uncharacterized protein</fullName>
    </submittedName>
</protein>
<organism evidence="2 3">
    <name type="scientific">Puccinia striiformis</name>
    <dbReference type="NCBI Taxonomy" id="27350"/>
    <lineage>
        <taxon>Eukaryota</taxon>
        <taxon>Fungi</taxon>
        <taxon>Dikarya</taxon>
        <taxon>Basidiomycota</taxon>
        <taxon>Pucciniomycotina</taxon>
        <taxon>Pucciniomycetes</taxon>
        <taxon>Pucciniales</taxon>
        <taxon>Pucciniaceae</taxon>
        <taxon>Puccinia</taxon>
    </lineage>
</organism>
<evidence type="ECO:0000313" key="2">
    <source>
        <dbReference type="EMBL" id="POW20472.1"/>
    </source>
</evidence>
<comment type="caution">
    <text evidence="2">The sequence shown here is derived from an EMBL/GenBank/DDBJ whole genome shotgun (WGS) entry which is preliminary data.</text>
</comment>
<dbReference type="VEuPathDB" id="FungiDB:PSHT_03542"/>
<dbReference type="AlphaFoldDB" id="A0A2S4WFE6"/>
<reference evidence="3" key="3">
    <citation type="journal article" date="2018" name="Mol. Plant Microbe Interact.">
        <title>Genome sequence resources for the wheat stripe rust pathogen (Puccinia striiformis f. sp. tritici) and the barley stripe rust pathogen (Puccinia striiformis f. sp. hordei).</title>
        <authorList>
            <person name="Xia C."/>
            <person name="Wang M."/>
            <person name="Yin C."/>
            <person name="Cornejo O.E."/>
            <person name="Hulbert S.H."/>
            <person name="Chen X."/>
        </authorList>
    </citation>
    <scope>NUCLEOTIDE SEQUENCE [LARGE SCALE GENOMIC DNA]</scope>
    <source>
        <strain evidence="3">93TX-2</strain>
    </source>
</reference>
<sequence length="151" mass="16952">MIFNVHCQIIGSSLARPTPSEESTLNASKQLVEVNGPKPHFQNKNSQEAKAWEKSDGLIMSDLRKDTSMKLSNYQPNKSGFSVSMASGSENKGNEGQTREDGLHSWGHVVSSWFKDRGPINHVPQKQKLVNSMNEDPKEIINYGLYKLPYF</sequence>
<gene>
    <name evidence="2" type="ORF">PSHT_03542</name>
</gene>
<dbReference type="Proteomes" id="UP000238274">
    <property type="component" value="Unassembled WGS sequence"/>
</dbReference>
<feature type="region of interest" description="Disordered" evidence="1">
    <location>
        <begin position="72"/>
        <end position="102"/>
    </location>
</feature>
<dbReference type="EMBL" id="PKSM01000033">
    <property type="protein sequence ID" value="POW20472.1"/>
    <property type="molecule type" value="Genomic_DNA"/>
</dbReference>
<reference evidence="3" key="2">
    <citation type="journal article" date="2018" name="BMC Genomics">
        <title>Genomic insights into host adaptation between the wheat stripe rust pathogen (Puccinia striiformis f. sp. tritici) and the barley stripe rust pathogen (Puccinia striiformis f. sp. hordei).</title>
        <authorList>
            <person name="Xia C."/>
            <person name="Wang M."/>
            <person name="Yin C."/>
            <person name="Cornejo O.E."/>
            <person name="Hulbert S.H."/>
            <person name="Chen X."/>
        </authorList>
    </citation>
    <scope>NUCLEOTIDE SEQUENCE [LARGE SCALE GENOMIC DNA]</scope>
    <source>
        <strain evidence="3">93TX-2</strain>
    </source>
</reference>
<evidence type="ECO:0000256" key="1">
    <source>
        <dbReference type="SAM" id="MobiDB-lite"/>
    </source>
</evidence>
<evidence type="ECO:0000313" key="3">
    <source>
        <dbReference type="Proteomes" id="UP000238274"/>
    </source>
</evidence>
<proteinExistence type="predicted"/>
<accession>A0A2S4WFE6</accession>
<keyword evidence="3" id="KW-1185">Reference proteome</keyword>
<name>A0A2S4WFE6_9BASI</name>
<reference evidence="2 3" key="1">
    <citation type="submission" date="2017-12" db="EMBL/GenBank/DDBJ databases">
        <title>Gene loss provides genomic basis for host adaptation in cereal stripe rust fungi.</title>
        <authorList>
            <person name="Xia C."/>
        </authorList>
    </citation>
    <scope>NUCLEOTIDE SEQUENCE [LARGE SCALE GENOMIC DNA]</scope>
    <source>
        <strain evidence="2 3">93TX-2</strain>
    </source>
</reference>
<feature type="compositionally biased region" description="Polar residues" evidence="1">
    <location>
        <begin position="72"/>
        <end position="96"/>
    </location>
</feature>